<sequence>MRAMRKILILLISFIGLSLNAQKMSESKEYARALFASGCYWGTEYYMQQAEGVIETNVGYAGGHVANPTYREVCTGRTGHAETVEVIYDPEVTDYETLCKLFFETHDPSQVNRQGPDIGTQYRTAIFYLNDEQKAIAEKLKAQLEAKGISVATEITGGATFYKEQEEYHHDYYQKKGGTPYCHTYTKRF</sequence>
<comment type="similarity">
    <text evidence="4">Belongs to the MsrA Met sulfoxide reductase family.</text>
</comment>
<keyword evidence="8" id="KW-1185">Reference proteome</keyword>
<dbReference type="GO" id="GO:0005737">
    <property type="term" value="C:cytoplasm"/>
    <property type="evidence" value="ECO:0007669"/>
    <property type="project" value="TreeGrafter"/>
</dbReference>
<evidence type="ECO:0000256" key="1">
    <source>
        <dbReference type="ARBA" id="ARBA00023002"/>
    </source>
</evidence>
<comment type="catalytic activity">
    <reaction evidence="3 4">
        <text>[thioredoxin]-disulfide + L-methionine + H2O = L-methionine (S)-S-oxide + [thioredoxin]-dithiol</text>
        <dbReference type="Rhea" id="RHEA:19993"/>
        <dbReference type="Rhea" id="RHEA-COMP:10698"/>
        <dbReference type="Rhea" id="RHEA-COMP:10700"/>
        <dbReference type="ChEBI" id="CHEBI:15377"/>
        <dbReference type="ChEBI" id="CHEBI:29950"/>
        <dbReference type="ChEBI" id="CHEBI:50058"/>
        <dbReference type="ChEBI" id="CHEBI:57844"/>
        <dbReference type="ChEBI" id="CHEBI:58772"/>
        <dbReference type="EC" id="1.8.4.11"/>
    </reaction>
</comment>
<evidence type="ECO:0000313" key="7">
    <source>
        <dbReference type="EMBL" id="QNR25952.1"/>
    </source>
</evidence>
<feature type="signal peptide" evidence="5">
    <location>
        <begin position="1"/>
        <end position="23"/>
    </location>
</feature>
<evidence type="ECO:0000256" key="3">
    <source>
        <dbReference type="ARBA" id="ARBA00048782"/>
    </source>
</evidence>
<dbReference type="KEGG" id="chyd:H4K34_08935"/>
<proteinExistence type="inferred from homology"/>
<evidence type="ECO:0000256" key="2">
    <source>
        <dbReference type="ARBA" id="ARBA00047806"/>
    </source>
</evidence>
<feature type="active site" evidence="4">
    <location>
        <position position="39"/>
    </location>
</feature>
<dbReference type="SUPFAM" id="SSF55068">
    <property type="entry name" value="Peptide methionine sulfoxide reductase"/>
    <property type="match status" value="1"/>
</dbReference>
<dbReference type="AlphaFoldDB" id="A0A7H0VJQ4"/>
<dbReference type="PANTHER" id="PTHR42799:SF2">
    <property type="entry name" value="MITOCHONDRIAL PEPTIDE METHIONINE SULFOXIDE REDUCTASE"/>
    <property type="match status" value="1"/>
</dbReference>
<evidence type="ECO:0000313" key="8">
    <source>
        <dbReference type="Proteomes" id="UP000516305"/>
    </source>
</evidence>
<name>A0A7H0VJQ4_9FLAO</name>
<dbReference type="InterPro" id="IPR050162">
    <property type="entry name" value="MsrA_MetSO_reductase"/>
</dbReference>
<evidence type="ECO:0000256" key="4">
    <source>
        <dbReference type="HAMAP-Rule" id="MF_01401"/>
    </source>
</evidence>
<comment type="function">
    <text evidence="4">Has an important function as a repair enzyme for proteins that have been inactivated by oxidation. Catalyzes the reversible oxidation-reduction of methionine sulfoxide in proteins to methionine.</text>
</comment>
<reference evidence="7 8" key="1">
    <citation type="submission" date="2020-08" db="EMBL/GenBank/DDBJ databases">
        <title>Croceimicrobium hydrocarbonivorans gen. nov., sp. nov., a novel marine bacterium isolated from a bacterial consortium that degrades polyethylene terephthalate.</title>
        <authorList>
            <person name="Liu R."/>
        </authorList>
    </citation>
    <scope>NUCLEOTIDE SEQUENCE [LARGE SCALE GENOMIC DNA]</scope>
    <source>
        <strain evidence="7 8">A20-9</strain>
    </source>
</reference>
<dbReference type="GO" id="GO:0008113">
    <property type="term" value="F:peptide-methionine (S)-S-oxide reductase activity"/>
    <property type="evidence" value="ECO:0007669"/>
    <property type="project" value="UniProtKB-UniRule"/>
</dbReference>
<dbReference type="HAMAP" id="MF_01401">
    <property type="entry name" value="MsrA"/>
    <property type="match status" value="1"/>
</dbReference>
<dbReference type="NCBIfam" id="TIGR00401">
    <property type="entry name" value="msrA"/>
    <property type="match status" value="1"/>
</dbReference>
<evidence type="ECO:0000259" key="6">
    <source>
        <dbReference type="Pfam" id="PF01625"/>
    </source>
</evidence>
<dbReference type="Pfam" id="PF01625">
    <property type="entry name" value="PMSR"/>
    <property type="match status" value="1"/>
</dbReference>
<dbReference type="InterPro" id="IPR036509">
    <property type="entry name" value="Met_Sox_Rdtase_MsrA_sf"/>
</dbReference>
<evidence type="ECO:0000256" key="5">
    <source>
        <dbReference type="SAM" id="SignalP"/>
    </source>
</evidence>
<dbReference type="Gene3D" id="3.30.1060.10">
    <property type="entry name" value="Peptide methionine sulphoxide reductase MsrA"/>
    <property type="match status" value="1"/>
</dbReference>
<dbReference type="InterPro" id="IPR002569">
    <property type="entry name" value="Met_Sox_Rdtase_MsrA_dom"/>
</dbReference>
<dbReference type="GO" id="GO:0034599">
    <property type="term" value="P:cellular response to oxidative stress"/>
    <property type="evidence" value="ECO:0007669"/>
    <property type="project" value="TreeGrafter"/>
</dbReference>
<protein>
    <recommendedName>
        <fullName evidence="4">Peptide methionine sulfoxide reductase MsrA</fullName>
        <shortName evidence="4">Protein-methionine-S-oxide reductase</shortName>
        <ecNumber evidence="4">1.8.4.11</ecNumber>
    </recommendedName>
    <alternativeName>
        <fullName evidence="4">Peptide-methionine (S)-S-oxide reductase</fullName>
        <shortName evidence="4">Peptide Met(O) reductase</shortName>
    </alternativeName>
</protein>
<accession>A0A7H0VJQ4</accession>
<feature type="chain" id="PRO_5028842943" description="Peptide methionine sulfoxide reductase MsrA" evidence="5">
    <location>
        <begin position="24"/>
        <end position="189"/>
    </location>
</feature>
<dbReference type="PANTHER" id="PTHR42799">
    <property type="entry name" value="MITOCHONDRIAL PEPTIDE METHIONINE SULFOXIDE REDUCTASE"/>
    <property type="match status" value="1"/>
</dbReference>
<comment type="catalytic activity">
    <reaction evidence="2 4">
        <text>L-methionyl-[protein] + [thioredoxin]-disulfide + H2O = L-methionyl-(S)-S-oxide-[protein] + [thioredoxin]-dithiol</text>
        <dbReference type="Rhea" id="RHEA:14217"/>
        <dbReference type="Rhea" id="RHEA-COMP:10698"/>
        <dbReference type="Rhea" id="RHEA-COMP:10700"/>
        <dbReference type="Rhea" id="RHEA-COMP:12313"/>
        <dbReference type="Rhea" id="RHEA-COMP:12315"/>
        <dbReference type="ChEBI" id="CHEBI:15377"/>
        <dbReference type="ChEBI" id="CHEBI:16044"/>
        <dbReference type="ChEBI" id="CHEBI:29950"/>
        <dbReference type="ChEBI" id="CHEBI:44120"/>
        <dbReference type="ChEBI" id="CHEBI:50058"/>
        <dbReference type="EC" id="1.8.4.11"/>
    </reaction>
</comment>
<dbReference type="Proteomes" id="UP000516305">
    <property type="component" value="Chromosome"/>
</dbReference>
<keyword evidence="1 4" id="KW-0560">Oxidoreductase</keyword>
<gene>
    <name evidence="4 7" type="primary">msrA</name>
    <name evidence="7" type="ORF">H4K34_08935</name>
</gene>
<dbReference type="EMBL" id="CP060139">
    <property type="protein sequence ID" value="QNR25952.1"/>
    <property type="molecule type" value="Genomic_DNA"/>
</dbReference>
<dbReference type="EC" id="1.8.4.11" evidence="4"/>
<keyword evidence="5" id="KW-0732">Signal</keyword>
<feature type="domain" description="Peptide methionine sulphoxide reductase MsrA" evidence="6">
    <location>
        <begin position="33"/>
        <end position="183"/>
    </location>
</feature>
<organism evidence="7 8">
    <name type="scientific">Croceimicrobium hydrocarbonivorans</name>
    <dbReference type="NCBI Taxonomy" id="2761580"/>
    <lineage>
        <taxon>Bacteria</taxon>
        <taxon>Pseudomonadati</taxon>
        <taxon>Bacteroidota</taxon>
        <taxon>Flavobacteriia</taxon>
        <taxon>Flavobacteriales</taxon>
        <taxon>Owenweeksiaceae</taxon>
        <taxon>Croceimicrobium</taxon>
    </lineage>
</organism>